<dbReference type="Gene3D" id="1.10.8.80">
    <property type="entry name" value="Magnesium chelatase subunit I, C-Terminal domain"/>
    <property type="match status" value="1"/>
</dbReference>
<protein>
    <submittedName>
        <fullName evidence="3">AAA family ATPase</fullName>
    </submittedName>
</protein>
<reference evidence="4" key="1">
    <citation type="journal article" date="2019" name="Int. J. Syst. Evol. Microbiol.">
        <title>The Global Catalogue of Microorganisms (GCM) 10K type strain sequencing project: providing services to taxonomists for standard genome sequencing and annotation.</title>
        <authorList>
            <consortium name="The Broad Institute Genomics Platform"/>
            <consortium name="The Broad Institute Genome Sequencing Center for Infectious Disease"/>
            <person name="Wu L."/>
            <person name="Ma J."/>
        </authorList>
    </citation>
    <scope>NUCLEOTIDE SEQUENCE [LARGE SCALE GENOMIC DNA]</scope>
    <source>
        <strain evidence="4">KCTC 52168</strain>
    </source>
</reference>
<evidence type="ECO:0000313" key="3">
    <source>
        <dbReference type="EMBL" id="MFC3146821.1"/>
    </source>
</evidence>
<proteinExistence type="predicted"/>
<dbReference type="EMBL" id="JBHRTI010000003">
    <property type="protein sequence ID" value="MFC3146821.1"/>
    <property type="molecule type" value="Genomic_DNA"/>
</dbReference>
<dbReference type="CDD" id="cd00009">
    <property type="entry name" value="AAA"/>
    <property type="match status" value="1"/>
</dbReference>
<dbReference type="PIRSF" id="PIRSF002849">
    <property type="entry name" value="AAA_ATPase_chaperone_MoxR_prd"/>
    <property type="match status" value="1"/>
</dbReference>
<dbReference type="Pfam" id="PF07726">
    <property type="entry name" value="AAA_3"/>
    <property type="match status" value="1"/>
</dbReference>
<dbReference type="Gene3D" id="3.40.50.300">
    <property type="entry name" value="P-loop containing nucleotide triphosphate hydrolases"/>
    <property type="match status" value="1"/>
</dbReference>
<dbReference type="InterPro" id="IPR011703">
    <property type="entry name" value="ATPase_AAA-3"/>
</dbReference>
<dbReference type="PANTHER" id="PTHR42759:SF5">
    <property type="entry name" value="METHANOL DEHYDROGENASE REGULATOR"/>
    <property type="match status" value="1"/>
</dbReference>
<accession>A0ABV7H2N9</accession>
<dbReference type="Proteomes" id="UP001595556">
    <property type="component" value="Unassembled WGS sequence"/>
</dbReference>
<dbReference type="InterPro" id="IPR027417">
    <property type="entry name" value="P-loop_NTPase"/>
</dbReference>
<evidence type="ECO:0000259" key="1">
    <source>
        <dbReference type="Pfam" id="PF07726"/>
    </source>
</evidence>
<feature type="domain" description="ATPase AAA-3" evidence="1">
    <location>
        <begin position="32"/>
        <end position="162"/>
    </location>
</feature>
<dbReference type="InterPro" id="IPR050764">
    <property type="entry name" value="CbbQ/NirQ/NorQ/GpvN"/>
</dbReference>
<keyword evidence="4" id="KW-1185">Reference proteome</keyword>
<dbReference type="PANTHER" id="PTHR42759">
    <property type="entry name" value="MOXR FAMILY PROTEIN"/>
    <property type="match status" value="1"/>
</dbReference>
<dbReference type="SUPFAM" id="SSF52540">
    <property type="entry name" value="P-loop containing nucleoside triphosphate hydrolases"/>
    <property type="match status" value="1"/>
</dbReference>
<gene>
    <name evidence="3" type="ORF">ACFOEN_04100</name>
</gene>
<comment type="caution">
    <text evidence="3">The sequence shown here is derived from an EMBL/GenBank/DDBJ whole genome shotgun (WGS) entry which is preliminary data.</text>
</comment>
<organism evidence="3 4">
    <name type="scientific">Piscinibacterium candidicorallinum</name>
    <dbReference type="NCBI Taxonomy" id="1793872"/>
    <lineage>
        <taxon>Bacteria</taxon>
        <taxon>Pseudomonadati</taxon>
        <taxon>Pseudomonadota</taxon>
        <taxon>Betaproteobacteria</taxon>
        <taxon>Burkholderiales</taxon>
        <taxon>Piscinibacterium</taxon>
    </lineage>
</organism>
<dbReference type="RefSeq" id="WP_377302541.1">
    <property type="nucleotide sequence ID" value="NZ_CP180191.1"/>
</dbReference>
<dbReference type="InterPro" id="IPR041628">
    <property type="entry name" value="ChlI/MoxR_AAA_lid"/>
</dbReference>
<evidence type="ECO:0000313" key="4">
    <source>
        <dbReference type="Proteomes" id="UP001595556"/>
    </source>
</evidence>
<dbReference type="Pfam" id="PF17863">
    <property type="entry name" value="AAA_lid_2"/>
    <property type="match status" value="1"/>
</dbReference>
<evidence type="ECO:0000259" key="2">
    <source>
        <dbReference type="Pfam" id="PF17863"/>
    </source>
</evidence>
<sequence>MLAATTSALEKVIVGKPDQLRLALICLLAGGHLLIEDRPGVGKTTLALAMARVLGLEFRRIQFTSDLLPADIIGSTIYSRENEHFVFRPGPVFTNLLLADEINRASSKTQSALLEAMEERTISVDGRSERLPDPFFVVATQNPLSQIGTFALPESQLDRFLMRISLGLPGRLAERELLAGTDRREMLNRMPAVFSPPALLSAQKVARSAHVSDKLLDYVQQLVERTRTDPHLADGLSPRGALALLACARAAAVMRNRMHVLPEDVQQVFVAVAGHRLVPRAADQGVPHDHSAGAQIAERILRETAIINV</sequence>
<name>A0ABV7H2N9_9BURK</name>
<feature type="domain" description="ChlI/MoxR AAA lid" evidence="2">
    <location>
        <begin position="225"/>
        <end position="286"/>
    </location>
</feature>